<evidence type="ECO:0000313" key="2">
    <source>
        <dbReference type="Proteomes" id="UP000260828"/>
    </source>
</evidence>
<organism evidence="1 2">
    <name type="scientific">Anaerotruncus colihominis</name>
    <dbReference type="NCBI Taxonomy" id="169435"/>
    <lineage>
        <taxon>Bacteria</taxon>
        <taxon>Bacillati</taxon>
        <taxon>Bacillota</taxon>
        <taxon>Clostridia</taxon>
        <taxon>Eubacteriales</taxon>
        <taxon>Oscillospiraceae</taxon>
        <taxon>Anaerotruncus</taxon>
    </lineage>
</organism>
<evidence type="ECO:0000313" key="1">
    <source>
        <dbReference type="EMBL" id="RGE68957.1"/>
    </source>
</evidence>
<comment type="caution">
    <text evidence="1">The sequence shown here is derived from an EMBL/GenBank/DDBJ whole genome shotgun (WGS) entry which is preliminary data.</text>
</comment>
<name>A0A3E3IPF4_9FIRM</name>
<sequence>MTCRRASCLEPVFTAGGCWTGERFCNRSRPIFQIAPNVERGKRPAWIAFGGCKYRLLKRKGCHYGSTRHRRL</sequence>
<reference evidence="1 2" key="1">
    <citation type="submission" date="2018-08" db="EMBL/GenBank/DDBJ databases">
        <title>A genome reference for cultivated species of the human gut microbiota.</title>
        <authorList>
            <person name="Zou Y."/>
            <person name="Xue W."/>
            <person name="Luo G."/>
        </authorList>
    </citation>
    <scope>NUCLEOTIDE SEQUENCE [LARGE SCALE GENOMIC DNA]</scope>
    <source>
        <strain evidence="1 2">TF05-12AC</strain>
    </source>
</reference>
<proteinExistence type="predicted"/>
<protein>
    <submittedName>
        <fullName evidence="1">Uncharacterized protein</fullName>
    </submittedName>
</protein>
<dbReference type="AlphaFoldDB" id="A0A3E3IPF4"/>
<accession>A0A3E3IPF4</accession>
<gene>
    <name evidence="1" type="ORF">DXC40_06615</name>
</gene>
<dbReference type="EMBL" id="QVME01000002">
    <property type="protein sequence ID" value="RGE68957.1"/>
    <property type="molecule type" value="Genomic_DNA"/>
</dbReference>
<dbReference type="Proteomes" id="UP000260828">
    <property type="component" value="Unassembled WGS sequence"/>
</dbReference>